<name>A0A819R7Y0_9BILA</name>
<dbReference type="PANTHER" id="PTHR48050:SF13">
    <property type="entry name" value="STEROL 3-BETA-GLUCOSYLTRANSFERASE UGT80A2"/>
    <property type="match status" value="1"/>
</dbReference>
<dbReference type="InterPro" id="IPR050426">
    <property type="entry name" value="Glycosyltransferase_28"/>
</dbReference>
<evidence type="ECO:0000313" key="3">
    <source>
        <dbReference type="EMBL" id="CAF4042771.1"/>
    </source>
</evidence>
<feature type="domain" description="Erythromycin biosynthesis protein CIII-like C-terminal" evidence="2">
    <location>
        <begin position="303"/>
        <end position="406"/>
    </location>
</feature>
<gene>
    <name evidence="3" type="ORF">OVN521_LOCUS17493</name>
</gene>
<keyword evidence="4" id="KW-1185">Reference proteome</keyword>
<dbReference type="GO" id="GO:0016758">
    <property type="term" value="F:hexosyltransferase activity"/>
    <property type="evidence" value="ECO:0007669"/>
    <property type="project" value="UniProtKB-ARBA"/>
</dbReference>
<dbReference type="CDD" id="cd03784">
    <property type="entry name" value="GT1_Gtf-like"/>
    <property type="match status" value="1"/>
</dbReference>
<sequence length="418" mass="46288">MQSSDQPLSTSRAPLRYLIFTWDGAGNQPPAIAIAQQLTKQGHSVSVAGYDSQRSRFQKRGIRFIQLEQTHATVVASRSTGLDRLIDTTWCCRAQLMDVPTLVEREKPDRIIVDCMMYGALAAVEKNPEMTKISYILVHTIPGGISAPGGQLESWAMQSVNEMRVAAALEPVKELWDTWKWAEGRPMDRALVTSVPELDPLTPRLNHFLYRWIGPQVENVPPSGWINPWAQDDQRSFILVSFSTEPFFDCVSRMQRTLTGLADQTNTEPFFDCVSRMQRTLTGLADQTKYRILVTATVTPMEKVDIPHNAVIVEQLPHSDILPLGVDVVVTHAGHGTTSIALQYGIPLVCLPFGADQPTLAQRVEQLGAGIALNGEQATPEQIHDAVQRCIEDPSFKSQAKKMSSTIANVLAKGFSIE</sequence>
<dbReference type="Proteomes" id="UP000663866">
    <property type="component" value="Unassembled WGS sequence"/>
</dbReference>
<keyword evidence="1" id="KW-0808">Transferase</keyword>
<evidence type="ECO:0000256" key="1">
    <source>
        <dbReference type="ARBA" id="ARBA00022679"/>
    </source>
</evidence>
<accession>A0A819R7Y0</accession>
<organism evidence="3 4">
    <name type="scientific">Rotaria magnacalcarata</name>
    <dbReference type="NCBI Taxonomy" id="392030"/>
    <lineage>
        <taxon>Eukaryota</taxon>
        <taxon>Metazoa</taxon>
        <taxon>Spiralia</taxon>
        <taxon>Gnathifera</taxon>
        <taxon>Rotifera</taxon>
        <taxon>Eurotatoria</taxon>
        <taxon>Bdelloidea</taxon>
        <taxon>Philodinida</taxon>
        <taxon>Philodinidae</taxon>
        <taxon>Rotaria</taxon>
    </lineage>
</organism>
<comment type="caution">
    <text evidence="3">The sequence shown here is derived from an EMBL/GenBank/DDBJ whole genome shotgun (WGS) entry which is preliminary data.</text>
</comment>
<proteinExistence type="predicted"/>
<dbReference type="SUPFAM" id="SSF53756">
    <property type="entry name" value="UDP-Glycosyltransferase/glycogen phosphorylase"/>
    <property type="match status" value="1"/>
</dbReference>
<dbReference type="EMBL" id="CAJOBG010003044">
    <property type="protein sequence ID" value="CAF4042771.1"/>
    <property type="molecule type" value="Genomic_DNA"/>
</dbReference>
<evidence type="ECO:0000259" key="2">
    <source>
        <dbReference type="Pfam" id="PF06722"/>
    </source>
</evidence>
<protein>
    <recommendedName>
        <fullName evidence="2">Erythromycin biosynthesis protein CIII-like C-terminal domain-containing protein</fullName>
    </recommendedName>
</protein>
<dbReference type="PANTHER" id="PTHR48050">
    <property type="entry name" value="STEROL 3-BETA-GLUCOSYLTRANSFERASE"/>
    <property type="match status" value="1"/>
</dbReference>
<evidence type="ECO:0000313" key="4">
    <source>
        <dbReference type="Proteomes" id="UP000663866"/>
    </source>
</evidence>
<dbReference type="AlphaFoldDB" id="A0A819R7Y0"/>
<reference evidence="3" key="1">
    <citation type="submission" date="2021-02" db="EMBL/GenBank/DDBJ databases">
        <authorList>
            <person name="Nowell W R."/>
        </authorList>
    </citation>
    <scope>NUCLEOTIDE SEQUENCE</scope>
</reference>
<dbReference type="Gene3D" id="3.40.50.2000">
    <property type="entry name" value="Glycogen Phosphorylase B"/>
    <property type="match status" value="2"/>
</dbReference>
<dbReference type="InterPro" id="IPR002213">
    <property type="entry name" value="UDP_glucos_trans"/>
</dbReference>
<dbReference type="InterPro" id="IPR010610">
    <property type="entry name" value="EryCIII-like_C"/>
</dbReference>
<dbReference type="Pfam" id="PF06722">
    <property type="entry name" value="EryCIII-like_C"/>
    <property type="match status" value="1"/>
</dbReference>
<dbReference type="GO" id="GO:0008194">
    <property type="term" value="F:UDP-glycosyltransferase activity"/>
    <property type="evidence" value="ECO:0007669"/>
    <property type="project" value="InterPro"/>
</dbReference>